<organism evidence="3 4">
    <name type="scientific">Streptomyces sviceus (strain ATCC 29083 / DSM 924 / JCM 4929 / NBRC 13980 / NCIMB 11184 / NRRL 5439 / UC 5370)</name>
    <dbReference type="NCBI Taxonomy" id="463191"/>
    <lineage>
        <taxon>Bacteria</taxon>
        <taxon>Bacillati</taxon>
        <taxon>Actinomycetota</taxon>
        <taxon>Actinomycetes</taxon>
        <taxon>Kitasatosporales</taxon>
        <taxon>Streptomycetaceae</taxon>
        <taxon>Streptomyces</taxon>
    </lineage>
</organism>
<evidence type="ECO:0000313" key="3">
    <source>
        <dbReference type="EMBL" id="EDY60341.2"/>
    </source>
</evidence>
<dbReference type="Pfam" id="PF03795">
    <property type="entry name" value="YCII"/>
    <property type="match status" value="1"/>
</dbReference>
<accession>B5I5I6</accession>
<evidence type="ECO:0000313" key="4">
    <source>
        <dbReference type="Proteomes" id="UP000002785"/>
    </source>
</evidence>
<reference evidence="3" key="1">
    <citation type="submission" date="2009-10" db="EMBL/GenBank/DDBJ databases">
        <title>The genome sequence of Streptomyces sviceus strain ATCC 29083.</title>
        <authorList>
            <consortium name="The Broad Institute Genome Sequencing Platform"/>
            <consortium name="Broad Institute Microbial Sequencing Center"/>
            <person name="Fischbach M."/>
            <person name="Godfrey P."/>
            <person name="Ward D."/>
            <person name="Young S."/>
            <person name="Zeng Q."/>
            <person name="Koehrsen M."/>
            <person name="Alvarado L."/>
            <person name="Berlin A.M."/>
            <person name="Bochicchio J."/>
            <person name="Borenstein D."/>
            <person name="Chapman S.B."/>
            <person name="Chen Z."/>
            <person name="Engels R."/>
            <person name="Freedman E."/>
            <person name="Gellesch M."/>
            <person name="Goldberg J."/>
            <person name="Griggs A."/>
            <person name="Gujja S."/>
            <person name="Heilman E.R."/>
            <person name="Heiman D.I."/>
            <person name="Hepburn T.A."/>
            <person name="Howarth C."/>
            <person name="Jen D."/>
            <person name="Larson L."/>
            <person name="Lewis B."/>
            <person name="Mehta T."/>
            <person name="Park D."/>
            <person name="Pearson M."/>
            <person name="Richards J."/>
            <person name="Roberts A."/>
            <person name="Saif S."/>
            <person name="Shea T.D."/>
            <person name="Shenoy N."/>
            <person name="Sisk P."/>
            <person name="Stolte C."/>
            <person name="Sykes S.N."/>
            <person name="Thomson T."/>
            <person name="Walk T."/>
            <person name="White J."/>
            <person name="Yandava C."/>
            <person name="Straight P."/>
            <person name="Clardy J."/>
            <person name="Hung D."/>
            <person name="Kolter R."/>
            <person name="Mekalanos J."/>
            <person name="Walker S."/>
            <person name="Walsh C.T."/>
            <person name="Wieland-Brown L.C."/>
            <person name="Haas B."/>
            <person name="Nusbaum C."/>
            <person name="Birren B."/>
        </authorList>
    </citation>
    <scope>NUCLEOTIDE SEQUENCE [LARGE SCALE GENOMIC DNA]</scope>
    <source>
        <strain evidence="3">ATCC 29083</strain>
    </source>
</reference>
<dbReference type="EMBL" id="CM000951">
    <property type="protein sequence ID" value="EDY60341.2"/>
    <property type="molecule type" value="Genomic_DNA"/>
</dbReference>
<gene>
    <name evidence="3" type="ORF">SSEG_06808</name>
</gene>
<comment type="similarity">
    <text evidence="1">Belongs to the YciI family.</text>
</comment>
<dbReference type="Gene3D" id="3.30.70.1060">
    <property type="entry name" value="Dimeric alpha+beta barrel"/>
    <property type="match status" value="1"/>
</dbReference>
<dbReference type="PANTHER" id="PTHR35174:SF3">
    <property type="entry name" value="BLL7171 PROTEIN"/>
    <property type="match status" value="1"/>
</dbReference>
<sequence>MAKILPVPSRAVSIRGCAVRVGGETDSQEEMDMQYYLLNVMQPGWDEVPAPEELAEIGKRLDAFHQELREAGAWVFAGGLHNPDSSTVLRPRDGDVLITDGPYAEGKEQLGGLCIVKAPDLDAALEWGRKAALATTLPIEVRPFQHQSED</sequence>
<dbReference type="AlphaFoldDB" id="B5I5I6"/>
<dbReference type="eggNOG" id="COG3795">
    <property type="taxonomic scope" value="Bacteria"/>
</dbReference>
<dbReference type="SUPFAM" id="SSF54909">
    <property type="entry name" value="Dimeric alpha+beta barrel"/>
    <property type="match status" value="1"/>
</dbReference>
<dbReference type="HOGENOM" id="CLU_130902_3_1_11"/>
<proteinExistence type="inferred from homology"/>
<dbReference type="InterPro" id="IPR005545">
    <property type="entry name" value="YCII"/>
</dbReference>
<name>B5I5I6_STRX2</name>
<evidence type="ECO:0000256" key="1">
    <source>
        <dbReference type="ARBA" id="ARBA00007689"/>
    </source>
</evidence>
<dbReference type="PANTHER" id="PTHR35174">
    <property type="entry name" value="BLL7171 PROTEIN-RELATED"/>
    <property type="match status" value="1"/>
</dbReference>
<dbReference type="InterPro" id="IPR011008">
    <property type="entry name" value="Dimeric_a/b-barrel"/>
</dbReference>
<feature type="domain" description="YCII-related" evidence="2">
    <location>
        <begin position="33"/>
        <end position="134"/>
    </location>
</feature>
<keyword evidence="4" id="KW-1185">Reference proteome</keyword>
<evidence type="ECO:0000259" key="2">
    <source>
        <dbReference type="Pfam" id="PF03795"/>
    </source>
</evidence>
<dbReference type="Proteomes" id="UP000002785">
    <property type="component" value="Chromosome"/>
</dbReference>
<protein>
    <submittedName>
        <fullName evidence="3">Dgpfaetke family protein</fullName>
    </submittedName>
</protein>